<gene>
    <name evidence="1" type="ORF">SHEWBE_3710</name>
</gene>
<dbReference type="RefSeq" id="WP_112353471.1">
    <property type="nucleotide sequence ID" value="NZ_LS483452.1"/>
</dbReference>
<keyword evidence="1" id="KW-0378">Hydrolase</keyword>
<dbReference type="Pfam" id="PF09618">
    <property type="entry name" value="Cas_Csy4"/>
    <property type="match status" value="1"/>
</dbReference>
<reference evidence="2" key="1">
    <citation type="submission" date="2018-06" db="EMBL/GenBank/DDBJ databases">
        <authorList>
            <person name="Cea G.-C."/>
            <person name="William W."/>
        </authorList>
    </citation>
    <scope>NUCLEOTIDE SEQUENCE [LARGE SCALE GENOMIC DNA]</scope>
    <source>
        <strain evidence="2">DB21MT-2</strain>
    </source>
</reference>
<accession>A0A330M8A2</accession>
<dbReference type="EMBL" id="LS483452">
    <property type="protein sequence ID" value="SQH77673.1"/>
    <property type="molecule type" value="Genomic_DNA"/>
</dbReference>
<evidence type="ECO:0000313" key="1">
    <source>
        <dbReference type="EMBL" id="SQH77673.1"/>
    </source>
</evidence>
<dbReference type="CDD" id="cd09739">
    <property type="entry name" value="Cas6_I-F"/>
    <property type="match status" value="1"/>
</dbReference>
<dbReference type="Proteomes" id="UP000250123">
    <property type="component" value="Chromosome SHEWBE"/>
</dbReference>
<dbReference type="GO" id="GO:0004519">
    <property type="term" value="F:endonuclease activity"/>
    <property type="evidence" value="ECO:0007669"/>
    <property type="project" value="UniProtKB-KW"/>
</dbReference>
<dbReference type="GO" id="GO:0043571">
    <property type="term" value="P:maintenance of CRISPR repeat elements"/>
    <property type="evidence" value="ECO:0007669"/>
    <property type="project" value="InterPro"/>
</dbReference>
<dbReference type="Gene3D" id="3.30.70.2540">
    <property type="entry name" value="CRISPR-associated endoribonuclease Cas6/Csy4"/>
    <property type="match status" value="1"/>
</dbReference>
<proteinExistence type="predicted"/>
<dbReference type="NCBIfam" id="TIGR02563">
    <property type="entry name" value="cas_Csy4"/>
    <property type="match status" value="1"/>
</dbReference>
<dbReference type="KEGG" id="sbk:SHEWBE_3710"/>
<keyword evidence="1" id="KW-0255">Endonuclease</keyword>
<protein>
    <submittedName>
        <fullName evidence="1">Putative CRISPR-associated endonuclease Cas6/Csy4</fullName>
    </submittedName>
</protein>
<keyword evidence="1" id="KW-0540">Nuclease</keyword>
<dbReference type="OrthoDB" id="259831at2"/>
<evidence type="ECO:0000313" key="2">
    <source>
        <dbReference type="Proteomes" id="UP000250123"/>
    </source>
</evidence>
<organism evidence="1 2">
    <name type="scientific">Shewanella benthica</name>
    <dbReference type="NCBI Taxonomy" id="43661"/>
    <lineage>
        <taxon>Bacteria</taxon>
        <taxon>Pseudomonadati</taxon>
        <taxon>Pseudomonadota</taxon>
        <taxon>Gammaproteobacteria</taxon>
        <taxon>Alteromonadales</taxon>
        <taxon>Shewanellaceae</taxon>
        <taxon>Shewanella</taxon>
    </lineage>
</organism>
<dbReference type="InterPro" id="IPR013396">
    <property type="entry name" value="CRISPR-assoc_prot_Csy4"/>
</dbReference>
<sequence length="183" mass="20730">MDSYIDIQLKPDAEMREAELSSKVFTKFHKALVALNTNRIGISFPRVNLNLGRLFRIHGEASLLHDLQGLCWLGALSGYCRTGDVLKVPEAVKYRIISVKRSNLSKSKMNRLIARGSIDKDGEKRYKVKMLSQGFDNPYLDLFSSSTGQVHRKFFEFSDIKEKPMVGIFDTYGLSKTATVPCF</sequence>
<dbReference type="AlphaFoldDB" id="A0A330M8A2"/>
<dbReference type="InterPro" id="IPR042564">
    <property type="entry name" value="CRISPR-Cas6/Csy4_sf"/>
</dbReference>
<name>A0A330M8A2_9GAMM</name>